<evidence type="ECO:0000256" key="2">
    <source>
        <dbReference type="ARBA" id="ARBA00023239"/>
    </source>
</evidence>
<dbReference type="EMBL" id="PPTO01000028">
    <property type="protein sequence ID" value="RDB54656.1"/>
    <property type="molecule type" value="Genomic_DNA"/>
</dbReference>
<reference evidence="4 5" key="1">
    <citation type="journal article" date="2018" name="Elife">
        <title>Discovery and characterization of a prevalent human gut bacterial enzyme sufficient for the inactivation of a family of plant toxins.</title>
        <authorList>
            <person name="Koppel N."/>
            <person name="Bisanz J.E."/>
            <person name="Pandelia M.E."/>
            <person name="Turnbaugh P.J."/>
            <person name="Balskus E.P."/>
        </authorList>
    </citation>
    <scope>NUCLEOTIDE SEQUENCE [LARGE SCALE GENOMIC DNA]</scope>
    <source>
        <strain evidence="4 5">OB21 GAM31</strain>
    </source>
</reference>
<dbReference type="Gene3D" id="3.30.2040.10">
    <property type="entry name" value="PSTPO5379-like domain"/>
    <property type="match status" value="1"/>
</dbReference>
<comment type="caution">
    <text evidence="4">The sequence shown here is derived from an EMBL/GenBank/DDBJ whole genome shotgun (WGS) entry which is preliminary data.</text>
</comment>
<protein>
    <recommendedName>
        <fullName evidence="3">Putative hydro-lyase C1881_10235</fullName>
        <ecNumber evidence="3">4.2.1.-</ecNumber>
    </recommendedName>
</protein>
<dbReference type="InterPro" id="IPR016938">
    <property type="entry name" value="UPF0317"/>
</dbReference>
<dbReference type="GO" id="GO:0016829">
    <property type="term" value="F:lyase activity"/>
    <property type="evidence" value="ECO:0007669"/>
    <property type="project" value="UniProtKB-KW"/>
</dbReference>
<dbReference type="PANTHER" id="PTHR32022:SF10">
    <property type="entry name" value="D-GLUTAMATE CYCLASE, MITOCHONDRIAL"/>
    <property type="match status" value="1"/>
</dbReference>
<dbReference type="InterPro" id="IPR009906">
    <property type="entry name" value="D-Glu_cyclase"/>
</dbReference>
<evidence type="ECO:0000313" key="5">
    <source>
        <dbReference type="Proteomes" id="UP000253975"/>
    </source>
</evidence>
<dbReference type="FunFam" id="3.30.2040.10:FF:000001">
    <property type="entry name" value="D-glutamate cyclase, mitochondrial"/>
    <property type="match status" value="1"/>
</dbReference>
<evidence type="ECO:0000256" key="3">
    <source>
        <dbReference type="HAMAP-Rule" id="MF_01830"/>
    </source>
</evidence>
<dbReference type="SUPFAM" id="SSF160920">
    <property type="entry name" value="PSTPO5379-like"/>
    <property type="match status" value="1"/>
</dbReference>
<organism evidence="4 5">
    <name type="scientific">Slackia isoflavoniconvertens</name>
    <dbReference type="NCBI Taxonomy" id="572010"/>
    <lineage>
        <taxon>Bacteria</taxon>
        <taxon>Bacillati</taxon>
        <taxon>Actinomycetota</taxon>
        <taxon>Coriobacteriia</taxon>
        <taxon>Eggerthellales</taxon>
        <taxon>Eggerthellaceae</taxon>
        <taxon>Slackia</taxon>
    </lineage>
</organism>
<proteinExistence type="inferred from homology"/>
<dbReference type="Pfam" id="PF07286">
    <property type="entry name" value="D-Glu_cyclase"/>
    <property type="match status" value="1"/>
</dbReference>
<dbReference type="AlphaFoldDB" id="A0A369L8Z4"/>
<dbReference type="PANTHER" id="PTHR32022">
    <property type="entry name" value="D-GLUTAMATE CYCLASE, MITOCHONDRIAL"/>
    <property type="match status" value="1"/>
</dbReference>
<evidence type="ECO:0000313" key="4">
    <source>
        <dbReference type="EMBL" id="RDB54656.1"/>
    </source>
</evidence>
<dbReference type="Proteomes" id="UP000253975">
    <property type="component" value="Unassembled WGS sequence"/>
</dbReference>
<sequence>MAQEQLSISDIPANITPREMRHIIREGRFSGPTSGLCPGYAQGNLIVLPKEDAYDFLLFAMRNPKPCPILEVSEVGDRFFHTSSTDCDIANDFPRYRVYRDGVMVDDPTSVEDLWRDDLVAFLIGCSFSFESELIEAGIEMRHNTQGRNVSMYITNIACEPAGKMSGNMVVSMRPIPYEQVVQAVQISGAIPKVHGAPIHIGDPSVIGIDDISKPDFGDAVDIHEGEVPVFWPCGVTPQSVVMNVKPKFAITHAPGCMLITDTKNISLKF</sequence>
<comment type="similarity">
    <text evidence="1 3">Belongs to the D-glutamate cyclase family.</text>
</comment>
<name>A0A369L8Z4_9ACTN</name>
<evidence type="ECO:0000256" key="1">
    <source>
        <dbReference type="ARBA" id="ARBA00007896"/>
    </source>
</evidence>
<gene>
    <name evidence="4" type="ORF">C1881_10235</name>
</gene>
<keyword evidence="2 3" id="KW-0456">Lyase</keyword>
<dbReference type="RefSeq" id="WP_114616419.1">
    <property type="nucleotide sequence ID" value="NZ_DBEZNL010000044.1"/>
</dbReference>
<dbReference type="InterPro" id="IPR038021">
    <property type="entry name" value="Putative_hydro-lyase"/>
</dbReference>
<dbReference type="HAMAP" id="MF_01830">
    <property type="entry name" value="Hydro_lyase"/>
    <property type="match status" value="1"/>
</dbReference>
<dbReference type="NCBIfam" id="NF003969">
    <property type="entry name" value="PRK05463.1"/>
    <property type="match status" value="1"/>
</dbReference>
<dbReference type="PIRSF" id="PIRSF029755">
    <property type="entry name" value="UCP029755"/>
    <property type="match status" value="1"/>
</dbReference>
<dbReference type="Gene3D" id="3.40.1640.10">
    <property type="entry name" value="PSTPO5379-like"/>
    <property type="match status" value="1"/>
</dbReference>
<accession>A0A369L8Z4</accession>
<dbReference type="EC" id="4.2.1.-" evidence="3"/>